<accession>A0AAD0WN68</accession>
<feature type="transmembrane region" description="Helical" evidence="10">
    <location>
        <begin position="215"/>
        <end position="234"/>
    </location>
</feature>
<dbReference type="Pfam" id="PF01545">
    <property type="entry name" value="Cation_efflux"/>
    <property type="match status" value="1"/>
</dbReference>
<dbReference type="SUPFAM" id="SSF160240">
    <property type="entry name" value="Cation efflux protein cytoplasmic domain-like"/>
    <property type="match status" value="1"/>
</dbReference>
<keyword evidence="5" id="KW-0864">Zinc transport</keyword>
<reference evidence="14 16" key="1">
    <citation type="submission" date="2017-09" db="EMBL/GenBank/DDBJ databases">
        <title>Genomics of the genus Arcobacter.</title>
        <authorList>
            <person name="Perez-Cataluna A."/>
            <person name="Figueras M.J."/>
            <person name="Salas-Masso N."/>
        </authorList>
    </citation>
    <scope>NUCLEOTIDE SEQUENCE [LARGE SCALE GENOMIC DNA]</scope>
    <source>
        <strain evidence="14 16">LMG 6621</strain>
    </source>
</reference>
<evidence type="ECO:0000256" key="7">
    <source>
        <dbReference type="ARBA" id="ARBA00023065"/>
    </source>
</evidence>
<dbReference type="GO" id="GO:0005385">
    <property type="term" value="F:zinc ion transmembrane transporter activity"/>
    <property type="evidence" value="ECO:0007669"/>
    <property type="project" value="TreeGrafter"/>
</dbReference>
<evidence type="ECO:0000259" key="12">
    <source>
        <dbReference type="Pfam" id="PF16916"/>
    </source>
</evidence>
<evidence type="ECO:0000259" key="11">
    <source>
        <dbReference type="Pfam" id="PF01545"/>
    </source>
</evidence>
<evidence type="ECO:0000313" key="14">
    <source>
        <dbReference type="EMBL" id="RXI26894.1"/>
    </source>
</evidence>
<comment type="subcellular location">
    <subcellularLocation>
        <location evidence="1">Membrane</location>
        <topology evidence="1">Multi-pass membrane protein</topology>
    </subcellularLocation>
</comment>
<dbReference type="RefSeq" id="WP_066352626.1">
    <property type="nucleotide sequence ID" value="NZ_CP032099.1"/>
</dbReference>
<dbReference type="NCBIfam" id="TIGR01297">
    <property type="entry name" value="CDF"/>
    <property type="match status" value="1"/>
</dbReference>
<evidence type="ECO:0000256" key="3">
    <source>
        <dbReference type="ARBA" id="ARBA00022448"/>
    </source>
</evidence>
<dbReference type="EMBL" id="NXIC01000001">
    <property type="protein sequence ID" value="RXI26894.1"/>
    <property type="molecule type" value="Genomic_DNA"/>
</dbReference>
<sequence length="323" mass="37019">MENCKFGLSEHKPFLNKEDNHHHKHTSENHGSCSGHHHEHSHSHNHRTADKKVLKIALLITIVTMFAEFFYGVLSNSLALISDAIHMFTHSFALIISLVAIIIASKIAPISKTFGYYRIEVLAAFVNGITIVLSIVWIVYEAYERFINPQIIDIKMAMIVAVIGLVVNIITGVILMQGDRDNINLKSAFIHMLSDALSSVAIIIGYIVIYYTSWYFVDIILAILVAFVILKWAIDILKSSINTLLEASPVDINRVKNFIEKNDKVVELHDIHIWEITQDMYNMTAHVKIDKKDLENYEEILKNINHNLKEKFKIVHTTFQFEW</sequence>
<evidence type="ECO:0000256" key="9">
    <source>
        <dbReference type="SAM" id="MobiDB-lite"/>
    </source>
</evidence>
<feature type="transmembrane region" description="Helical" evidence="10">
    <location>
        <begin position="188"/>
        <end position="209"/>
    </location>
</feature>
<dbReference type="Proteomes" id="UP000262029">
    <property type="component" value="Chromosome"/>
</dbReference>
<feature type="compositionally biased region" description="Basic residues" evidence="9">
    <location>
        <begin position="35"/>
        <end position="46"/>
    </location>
</feature>
<evidence type="ECO:0000256" key="4">
    <source>
        <dbReference type="ARBA" id="ARBA00022692"/>
    </source>
</evidence>
<keyword evidence="6 10" id="KW-1133">Transmembrane helix</keyword>
<organism evidence="13 15">
    <name type="scientific">Aliarcobacter skirrowii CCUG 10374</name>
    <dbReference type="NCBI Taxonomy" id="1032239"/>
    <lineage>
        <taxon>Bacteria</taxon>
        <taxon>Pseudomonadati</taxon>
        <taxon>Campylobacterota</taxon>
        <taxon>Epsilonproteobacteria</taxon>
        <taxon>Campylobacterales</taxon>
        <taxon>Arcobacteraceae</taxon>
        <taxon>Aliarcobacter</taxon>
    </lineage>
</organism>
<evidence type="ECO:0000313" key="13">
    <source>
        <dbReference type="EMBL" id="AXX84175.1"/>
    </source>
</evidence>
<protein>
    <submittedName>
        <fullName evidence="13 14">Cation transporter</fullName>
    </submittedName>
</protein>
<evidence type="ECO:0000256" key="5">
    <source>
        <dbReference type="ARBA" id="ARBA00022906"/>
    </source>
</evidence>
<evidence type="ECO:0000256" key="1">
    <source>
        <dbReference type="ARBA" id="ARBA00004141"/>
    </source>
</evidence>
<dbReference type="GO" id="GO:0005886">
    <property type="term" value="C:plasma membrane"/>
    <property type="evidence" value="ECO:0007669"/>
    <property type="project" value="TreeGrafter"/>
</dbReference>
<dbReference type="AlphaFoldDB" id="A0AAD0WN68"/>
<evidence type="ECO:0000256" key="6">
    <source>
        <dbReference type="ARBA" id="ARBA00022989"/>
    </source>
</evidence>
<comment type="similarity">
    <text evidence="2">Belongs to the cation diffusion facilitator (CDF) transporter (TC 2.A.4) family. SLC30A subfamily.</text>
</comment>
<dbReference type="SUPFAM" id="SSF161111">
    <property type="entry name" value="Cation efflux protein transmembrane domain-like"/>
    <property type="match status" value="1"/>
</dbReference>
<reference evidence="13 15" key="2">
    <citation type="submission" date="2018-08" db="EMBL/GenBank/DDBJ databases">
        <title>Complete genome of the Arcobacter skirrowii type strain LMG 6621.</title>
        <authorList>
            <person name="Miller W.G."/>
            <person name="Yee E."/>
            <person name="Bono J.L."/>
        </authorList>
    </citation>
    <scope>NUCLEOTIDE SEQUENCE [LARGE SCALE GENOMIC DNA]</scope>
    <source>
        <strain evidence="13 15">CCUG 10374</strain>
    </source>
</reference>
<dbReference type="InterPro" id="IPR036837">
    <property type="entry name" value="Cation_efflux_CTD_sf"/>
</dbReference>
<dbReference type="EMBL" id="CP032099">
    <property type="protein sequence ID" value="AXX84175.1"/>
    <property type="molecule type" value="Genomic_DNA"/>
</dbReference>
<feature type="transmembrane region" description="Helical" evidence="10">
    <location>
        <begin position="53"/>
        <end position="73"/>
    </location>
</feature>
<proteinExistence type="inferred from homology"/>
<gene>
    <name evidence="13" type="ORF">ASKIR_0339</name>
    <name evidence="14" type="ORF">CP959_02015</name>
</gene>
<feature type="transmembrane region" description="Helical" evidence="10">
    <location>
        <begin position="85"/>
        <end position="104"/>
    </location>
</feature>
<keyword evidence="3" id="KW-0813">Transport</keyword>
<keyword evidence="4 10" id="KW-0812">Transmembrane</keyword>
<dbReference type="Gene3D" id="1.20.1510.10">
    <property type="entry name" value="Cation efflux protein transmembrane domain"/>
    <property type="match status" value="1"/>
</dbReference>
<keyword evidence="7" id="KW-0406">Ion transport</keyword>
<keyword evidence="8 10" id="KW-0472">Membrane</keyword>
<keyword evidence="16" id="KW-1185">Reference proteome</keyword>
<dbReference type="Pfam" id="PF16916">
    <property type="entry name" value="ZT_dimer"/>
    <property type="match status" value="1"/>
</dbReference>
<feature type="transmembrane region" description="Helical" evidence="10">
    <location>
        <begin position="116"/>
        <end position="140"/>
    </location>
</feature>
<evidence type="ECO:0000256" key="8">
    <source>
        <dbReference type="ARBA" id="ARBA00023136"/>
    </source>
</evidence>
<name>A0AAD0WN68_9BACT</name>
<evidence type="ECO:0000256" key="10">
    <source>
        <dbReference type="SAM" id="Phobius"/>
    </source>
</evidence>
<dbReference type="InterPro" id="IPR027469">
    <property type="entry name" value="Cation_efflux_TMD_sf"/>
</dbReference>
<keyword evidence="5" id="KW-0862">Zinc</keyword>
<dbReference type="GeneID" id="61750093"/>
<dbReference type="InterPro" id="IPR002524">
    <property type="entry name" value="Cation_efflux"/>
</dbReference>
<dbReference type="InterPro" id="IPR058533">
    <property type="entry name" value="Cation_efflux_TM"/>
</dbReference>
<feature type="region of interest" description="Disordered" evidence="9">
    <location>
        <begin position="15"/>
        <end position="47"/>
    </location>
</feature>
<feature type="transmembrane region" description="Helical" evidence="10">
    <location>
        <begin position="152"/>
        <end position="176"/>
    </location>
</feature>
<dbReference type="InterPro" id="IPR050681">
    <property type="entry name" value="CDF/SLC30A"/>
</dbReference>
<evidence type="ECO:0000256" key="2">
    <source>
        <dbReference type="ARBA" id="ARBA00008873"/>
    </source>
</evidence>
<evidence type="ECO:0000313" key="16">
    <source>
        <dbReference type="Proteomes" id="UP000290580"/>
    </source>
</evidence>
<dbReference type="Proteomes" id="UP000290580">
    <property type="component" value="Unassembled WGS sequence"/>
</dbReference>
<feature type="domain" description="Cation efflux protein transmembrane" evidence="11">
    <location>
        <begin position="54"/>
        <end position="245"/>
    </location>
</feature>
<evidence type="ECO:0000313" key="15">
    <source>
        <dbReference type="Proteomes" id="UP000262029"/>
    </source>
</evidence>
<dbReference type="PANTHER" id="PTHR11562">
    <property type="entry name" value="CATION EFFLUX PROTEIN/ ZINC TRANSPORTER"/>
    <property type="match status" value="1"/>
</dbReference>
<dbReference type="PANTHER" id="PTHR11562:SF17">
    <property type="entry name" value="RE54080P-RELATED"/>
    <property type="match status" value="1"/>
</dbReference>
<feature type="domain" description="Cation efflux protein cytoplasmic" evidence="12">
    <location>
        <begin position="248"/>
        <end position="322"/>
    </location>
</feature>
<dbReference type="InterPro" id="IPR027470">
    <property type="entry name" value="Cation_efflux_CTD"/>
</dbReference>